<dbReference type="InterPro" id="IPR006884">
    <property type="entry name" value="Fzo/mitofusin_HR2"/>
</dbReference>
<dbReference type="PANTHER" id="PTHR10465:SF2">
    <property type="entry name" value="MITOFUSIN-1"/>
    <property type="match status" value="1"/>
</dbReference>
<dbReference type="GeneID" id="120056204"/>
<evidence type="ECO:0000256" key="7">
    <source>
        <dbReference type="ARBA" id="ARBA00023054"/>
    </source>
</evidence>
<evidence type="ECO:0000313" key="13">
    <source>
        <dbReference type="Proteomes" id="UP000808372"/>
    </source>
</evidence>
<evidence type="ECO:0000313" key="14">
    <source>
        <dbReference type="RefSeq" id="XP_038860371.1"/>
    </source>
</evidence>
<evidence type="ECO:0000259" key="12">
    <source>
        <dbReference type="PROSITE" id="PS51718"/>
    </source>
</evidence>
<dbReference type="GO" id="GO:0003924">
    <property type="term" value="F:GTPase activity"/>
    <property type="evidence" value="ECO:0007669"/>
    <property type="project" value="InterPro"/>
</dbReference>
<dbReference type="Pfam" id="PF00350">
    <property type="entry name" value="Dynamin_N"/>
    <property type="match status" value="1"/>
</dbReference>
<protein>
    <submittedName>
        <fullName evidence="14">Mitofusin-1</fullName>
    </submittedName>
</protein>
<dbReference type="Pfam" id="PF04799">
    <property type="entry name" value="Fzo_mitofusin"/>
    <property type="match status" value="1"/>
</dbReference>
<dbReference type="PROSITE" id="PS51718">
    <property type="entry name" value="G_DYNAMIN_2"/>
    <property type="match status" value="1"/>
</dbReference>
<keyword evidence="7 11" id="KW-0175">Coiled coil</keyword>
<keyword evidence="10" id="KW-0472">Membrane</keyword>
<keyword evidence="2" id="KW-0812">Transmembrane</keyword>
<keyword evidence="6" id="KW-1133">Transmembrane helix</keyword>
<gene>
    <name evidence="14" type="primary">mfn1a</name>
</gene>
<reference evidence="14" key="1">
    <citation type="submission" date="2025-08" db="UniProtKB">
        <authorList>
            <consortium name="RefSeq"/>
        </authorList>
    </citation>
    <scope>IDENTIFICATION</scope>
    <source>
        <tissue evidence="14">White muscle</tissue>
    </source>
</reference>
<keyword evidence="4" id="KW-1000">Mitochondrion outer membrane</keyword>
<comment type="subcellular location">
    <subcellularLocation>
        <location evidence="1">Mitochondrion outer membrane</location>
        <topology evidence="1">Multi-pass membrane protein</topology>
    </subcellularLocation>
</comment>
<dbReference type="RefSeq" id="XP_038860371.1">
    <property type="nucleotide sequence ID" value="XM_039004443.1"/>
</dbReference>
<keyword evidence="8" id="KW-0496">Mitochondrion</keyword>
<evidence type="ECO:0000256" key="5">
    <source>
        <dbReference type="ARBA" id="ARBA00022801"/>
    </source>
</evidence>
<evidence type="ECO:0000256" key="4">
    <source>
        <dbReference type="ARBA" id="ARBA00022787"/>
    </source>
</evidence>
<organism evidence="13 14">
    <name type="scientific">Salvelinus namaycush</name>
    <name type="common">Lake trout</name>
    <name type="synonym">Salmo namaycush</name>
    <dbReference type="NCBI Taxonomy" id="8040"/>
    <lineage>
        <taxon>Eukaryota</taxon>
        <taxon>Metazoa</taxon>
        <taxon>Chordata</taxon>
        <taxon>Craniata</taxon>
        <taxon>Vertebrata</taxon>
        <taxon>Euteleostomi</taxon>
        <taxon>Actinopterygii</taxon>
        <taxon>Neopterygii</taxon>
        <taxon>Teleostei</taxon>
        <taxon>Protacanthopterygii</taxon>
        <taxon>Salmoniformes</taxon>
        <taxon>Salmonidae</taxon>
        <taxon>Salmoninae</taxon>
        <taxon>Salvelinus</taxon>
    </lineage>
</organism>
<dbReference type="InterPro" id="IPR043502">
    <property type="entry name" value="DNA/RNA_pol_sf"/>
</dbReference>
<dbReference type="GO" id="GO:0008053">
    <property type="term" value="P:mitochondrial fusion"/>
    <property type="evidence" value="ECO:0007669"/>
    <property type="project" value="InterPro"/>
</dbReference>
<dbReference type="InterPro" id="IPR043128">
    <property type="entry name" value="Rev_trsase/Diguanyl_cyclase"/>
</dbReference>
<dbReference type="InterPro" id="IPR045063">
    <property type="entry name" value="Dynamin_N"/>
</dbReference>
<dbReference type="Gene3D" id="3.40.50.300">
    <property type="entry name" value="P-loop containing nucleotide triphosphate hydrolases"/>
    <property type="match status" value="1"/>
</dbReference>
<keyword evidence="13" id="KW-1185">Reference proteome</keyword>
<dbReference type="GO" id="GO:0051646">
    <property type="term" value="P:mitochondrion localization"/>
    <property type="evidence" value="ECO:0007669"/>
    <property type="project" value="TreeGrafter"/>
</dbReference>
<feature type="coiled-coil region" evidence="11">
    <location>
        <begin position="561"/>
        <end position="588"/>
    </location>
</feature>
<dbReference type="Proteomes" id="UP000808372">
    <property type="component" value="Chromosome 11"/>
</dbReference>
<dbReference type="PANTHER" id="PTHR10465">
    <property type="entry name" value="TRANSMEMBRANE GTPASE FZO1"/>
    <property type="match status" value="1"/>
</dbReference>
<evidence type="ECO:0000256" key="6">
    <source>
        <dbReference type="ARBA" id="ARBA00022989"/>
    </source>
</evidence>
<dbReference type="AlphaFoldDB" id="A0A8U1EUP8"/>
<proteinExistence type="predicted"/>
<evidence type="ECO:0000256" key="9">
    <source>
        <dbReference type="ARBA" id="ARBA00023134"/>
    </source>
</evidence>
<evidence type="ECO:0000256" key="2">
    <source>
        <dbReference type="ARBA" id="ARBA00022692"/>
    </source>
</evidence>
<evidence type="ECO:0000256" key="10">
    <source>
        <dbReference type="ARBA" id="ARBA00023136"/>
    </source>
</evidence>
<dbReference type="GO" id="GO:0005741">
    <property type="term" value="C:mitochondrial outer membrane"/>
    <property type="evidence" value="ECO:0007669"/>
    <property type="project" value="UniProtKB-SubCell"/>
</dbReference>
<dbReference type="FunFam" id="3.40.50.300:FF:000214">
    <property type="entry name" value="Mitofusin 2"/>
    <property type="match status" value="1"/>
</dbReference>
<dbReference type="SUPFAM" id="SSF111479">
    <property type="entry name" value="Fzo-like conserved region"/>
    <property type="match status" value="1"/>
</dbReference>
<dbReference type="KEGG" id="snh:120056204"/>
<dbReference type="CTD" id="100329462"/>
<dbReference type="SUPFAM" id="SSF52540">
    <property type="entry name" value="P-loop containing nucleoside triphosphate hydrolases"/>
    <property type="match status" value="1"/>
</dbReference>
<keyword evidence="3" id="KW-0547">Nucleotide-binding</keyword>
<evidence type="ECO:0000256" key="11">
    <source>
        <dbReference type="SAM" id="Coils"/>
    </source>
</evidence>
<dbReference type="InterPro" id="IPR030381">
    <property type="entry name" value="G_DYNAMIN_dom"/>
</dbReference>
<feature type="domain" description="Dynamin-type G" evidence="12">
    <location>
        <begin position="260"/>
        <end position="509"/>
    </location>
</feature>
<evidence type="ECO:0000256" key="3">
    <source>
        <dbReference type="ARBA" id="ARBA00022741"/>
    </source>
</evidence>
<evidence type="ECO:0000256" key="8">
    <source>
        <dbReference type="ARBA" id="ARBA00023128"/>
    </source>
</evidence>
<dbReference type="Gene3D" id="3.30.70.270">
    <property type="match status" value="1"/>
</dbReference>
<keyword evidence="5" id="KW-0378">Hydrolase</keyword>
<name>A0A8U1EUP8_SALNM</name>
<sequence>MNRFVFVYLNNILIFSKTLPEHILHVRQVLRCLLQSQLYDKIEKCEFHVSQVSFLGHIISTADIQKDPVKIEAVVDWPRLTSLKQGDSSDTGTGAVYSQRIEEDKKLYPCAILSKRFSPAERNYNCCCSAHVYLQYQFVLWYCIWRTMHKLHHVLELHFLITGHTKFDPDWFFDLIKQRFRKTIEVEMDPGGPSPLIHFVVAKKTINGIFDQLLEYVKEGSEFVDETWRSADLEQVAVEEQCLEIQTCARKLATIREVLARRHMKVAFFGRTSNGKSTVINAMLRDRVLPSGIGHTTNCFLRVEGTDGDDAYLTTEGSDDRKSVKSVNQLAHALHMERSLDSGCLVKVFWPKSRCALLRDDLVIMDSPGTDVTSYLDSWIDKFCLDADVFVLVGNAESTLMNTEKLFFHKVSERISKPNIFILHNRWDASAWEPEYIDEVRKQHMDRCVSFLVEELRVVRQEEAPGRIFFVSAKEVLSSRMHCAQGMPETGGALAEGFHERLREFQRFERTFEEFISHSAVKTKFEQHTLRAWQITEAIKAVMDAINIASAERKIFSLEDREDQKDRLDFVRGQLNRLTENVKEKINTITDEVAAKVTVAMVEQIRGLPALVDEFSADFIPTPHALPLYKAKLMMHVEERMSTSLAFRCSTGIIGHMQSCQKNMIENIRPLLPPAVQEQLHIHLPSRKFVLTYDLNLATLCADFQENIDFQFSLGWTALVSRFIGPSNAKRALMAMNQKFQCHMPLNSLQNTSPTALQAHGGTSLQDHVAFSMATGVVSLTSRASMTVLVIGGVVWRSVGWRLIALSATLYGLLYLYEKLTWTNASRERALKQQFVELAIHRLRAIIPFTSGSCSQQVHQELATTFARLCQRVDLSEVELEGHIRLLSGRIQRLENVQRRSKTLRHRATDLESQLEAFSAQYLQNQC</sequence>
<dbReference type="InterPro" id="IPR027094">
    <property type="entry name" value="Mitofusin_fam"/>
</dbReference>
<accession>A0A8U1EUP8</accession>
<dbReference type="Gene3D" id="1.20.5.110">
    <property type="match status" value="1"/>
</dbReference>
<dbReference type="InterPro" id="IPR027417">
    <property type="entry name" value="P-loop_NTPase"/>
</dbReference>
<dbReference type="CDD" id="cd09912">
    <property type="entry name" value="DLP_2"/>
    <property type="match status" value="1"/>
</dbReference>
<keyword evidence="9" id="KW-0342">GTP-binding</keyword>
<dbReference type="GO" id="GO:0005525">
    <property type="term" value="F:GTP binding"/>
    <property type="evidence" value="ECO:0007669"/>
    <property type="project" value="UniProtKB-KW"/>
</dbReference>
<evidence type="ECO:0000256" key="1">
    <source>
        <dbReference type="ARBA" id="ARBA00004374"/>
    </source>
</evidence>
<dbReference type="SUPFAM" id="SSF56672">
    <property type="entry name" value="DNA/RNA polymerases"/>
    <property type="match status" value="1"/>
</dbReference>